<comment type="caution">
    <text evidence="1">The sequence shown here is derived from an EMBL/GenBank/DDBJ whole genome shotgun (WGS) entry which is preliminary data.</text>
</comment>
<accession>A0A8H5C2B5</accession>
<keyword evidence="2" id="KW-1185">Reference proteome</keyword>
<proteinExistence type="predicted"/>
<reference evidence="1 2" key="1">
    <citation type="journal article" date="2020" name="ISME J.">
        <title>Uncovering the hidden diversity of litter-decomposition mechanisms in mushroom-forming fungi.</title>
        <authorList>
            <person name="Floudas D."/>
            <person name="Bentzer J."/>
            <person name="Ahren D."/>
            <person name="Johansson T."/>
            <person name="Persson P."/>
            <person name="Tunlid A."/>
        </authorList>
    </citation>
    <scope>NUCLEOTIDE SEQUENCE [LARGE SCALE GENOMIC DNA]</scope>
    <source>
        <strain evidence="1 2">CBS 291.85</strain>
    </source>
</reference>
<dbReference type="EMBL" id="JAACJM010000282">
    <property type="protein sequence ID" value="KAF5333870.1"/>
    <property type="molecule type" value="Genomic_DNA"/>
</dbReference>
<name>A0A8H5C2B5_9AGAR</name>
<organism evidence="1 2">
    <name type="scientific">Tetrapyrgos nigripes</name>
    <dbReference type="NCBI Taxonomy" id="182062"/>
    <lineage>
        <taxon>Eukaryota</taxon>
        <taxon>Fungi</taxon>
        <taxon>Dikarya</taxon>
        <taxon>Basidiomycota</taxon>
        <taxon>Agaricomycotina</taxon>
        <taxon>Agaricomycetes</taxon>
        <taxon>Agaricomycetidae</taxon>
        <taxon>Agaricales</taxon>
        <taxon>Marasmiineae</taxon>
        <taxon>Marasmiaceae</taxon>
        <taxon>Tetrapyrgos</taxon>
    </lineage>
</organism>
<evidence type="ECO:0000313" key="2">
    <source>
        <dbReference type="Proteomes" id="UP000559256"/>
    </source>
</evidence>
<dbReference type="AlphaFoldDB" id="A0A8H5C2B5"/>
<evidence type="ECO:0000313" key="1">
    <source>
        <dbReference type="EMBL" id="KAF5333870.1"/>
    </source>
</evidence>
<sequence>MYDVMIQFCAMVRYLAETIIAPHRDSCPNPFGVSDLEKSVVRFEELLKELSYYYGTREYEMKARKTGLSVLGILSEFGTIFTSLNSIPRILVDILGGDHLWRAANPMYTISTRLTCVISGVNSAVRWSSMLLTVHEFADANSEWTYRIFFLVRNYRQVCISTGTRHRCSAQINQDRLLGKDQEKLKKG</sequence>
<protein>
    <submittedName>
        <fullName evidence="1">Uncharacterized protein</fullName>
    </submittedName>
</protein>
<gene>
    <name evidence="1" type="ORF">D9758_017108</name>
</gene>
<dbReference type="Proteomes" id="UP000559256">
    <property type="component" value="Unassembled WGS sequence"/>
</dbReference>